<keyword evidence="2" id="KW-1185">Reference proteome</keyword>
<sequence>MIVILHVFSRKFRCHFDSC</sequence>
<proteinExistence type="predicted"/>
<evidence type="ECO:0000313" key="2">
    <source>
        <dbReference type="Proteomes" id="UP000640614"/>
    </source>
</evidence>
<organism evidence="1 2">
    <name type="scientific">Flavobacterium hungaricum</name>
    <dbReference type="NCBI Taxonomy" id="2082725"/>
    <lineage>
        <taxon>Bacteria</taxon>
        <taxon>Pseudomonadati</taxon>
        <taxon>Bacteroidota</taxon>
        <taxon>Flavobacteriia</taxon>
        <taxon>Flavobacteriales</taxon>
        <taxon>Flavobacteriaceae</taxon>
        <taxon>Flavobacterium</taxon>
    </lineage>
</organism>
<name>A0ABR9TM32_9FLAO</name>
<dbReference type="Proteomes" id="UP000640614">
    <property type="component" value="Unassembled WGS sequence"/>
</dbReference>
<reference evidence="1 2" key="1">
    <citation type="submission" date="2018-07" db="EMBL/GenBank/DDBJ databases">
        <title>Genome assembly of strain KB82.</title>
        <authorList>
            <person name="Kukolya J."/>
            <person name="Horvath B."/>
            <person name="Nagy I."/>
            <person name="Toth A."/>
        </authorList>
    </citation>
    <scope>NUCLEOTIDE SEQUENCE [LARGE SCALE GENOMIC DNA]</scope>
    <source>
        <strain evidence="1 2">Kb82</strain>
    </source>
</reference>
<evidence type="ECO:0000313" key="1">
    <source>
        <dbReference type="EMBL" id="MBE8726410.1"/>
    </source>
</evidence>
<dbReference type="EMBL" id="PRDM01000003">
    <property type="protein sequence ID" value="MBE8726410.1"/>
    <property type="molecule type" value="Genomic_DNA"/>
</dbReference>
<comment type="caution">
    <text evidence="1">The sequence shown here is derived from an EMBL/GenBank/DDBJ whole genome shotgun (WGS) entry which is preliminary data.</text>
</comment>
<accession>A0ABR9TM32</accession>
<gene>
    <name evidence="1" type="ORF">C4F50_15900</name>
</gene>
<protein>
    <submittedName>
        <fullName evidence="1">Uncharacterized protein</fullName>
    </submittedName>
</protein>